<dbReference type="EMBL" id="AYYI01000026">
    <property type="protein sequence ID" value="KRM98787.1"/>
    <property type="molecule type" value="Genomic_DNA"/>
</dbReference>
<reference evidence="1 2" key="1">
    <citation type="journal article" date="2015" name="Genome Announc.">
        <title>Expanding the biotechnology potential of lactobacilli through comparative genomics of 213 strains and associated genera.</title>
        <authorList>
            <person name="Sun Z."/>
            <person name="Harris H.M."/>
            <person name="McCann A."/>
            <person name="Guo C."/>
            <person name="Argimon S."/>
            <person name="Zhang W."/>
            <person name="Yang X."/>
            <person name="Jeffery I.B."/>
            <person name="Cooney J.C."/>
            <person name="Kagawa T.F."/>
            <person name="Liu W."/>
            <person name="Song Y."/>
            <person name="Salvetti E."/>
            <person name="Wrobel A."/>
            <person name="Rasinkangas P."/>
            <person name="Parkhill J."/>
            <person name="Rea M.C."/>
            <person name="O'Sullivan O."/>
            <person name="Ritari J."/>
            <person name="Douillard F.P."/>
            <person name="Paul Ross R."/>
            <person name="Yang R."/>
            <person name="Briner A.E."/>
            <person name="Felis G.E."/>
            <person name="de Vos W.M."/>
            <person name="Barrangou R."/>
            <person name="Klaenhammer T.R."/>
            <person name="Caufield P.W."/>
            <person name="Cui Y."/>
            <person name="Zhang H."/>
            <person name="O'Toole P.W."/>
        </authorList>
    </citation>
    <scope>NUCLEOTIDE SEQUENCE [LARGE SCALE GENOMIC DNA]</scope>
    <source>
        <strain evidence="1 2">DSM 20253</strain>
    </source>
</reference>
<name>A0A0R2DFD1_9LACO</name>
<evidence type="ECO:0000313" key="1">
    <source>
        <dbReference type="EMBL" id="KRM98787.1"/>
    </source>
</evidence>
<protein>
    <submittedName>
        <fullName evidence="1">Uncharacterized protein</fullName>
    </submittedName>
</protein>
<dbReference type="Proteomes" id="UP000051638">
    <property type="component" value="Unassembled WGS sequence"/>
</dbReference>
<evidence type="ECO:0000313" key="2">
    <source>
        <dbReference type="Proteomes" id="UP000051638"/>
    </source>
</evidence>
<dbReference type="AlphaFoldDB" id="A0A0R2DFD1"/>
<sequence length="55" mass="6296">MGKADEFCNEFLDSLKSDHSQHWTDIHYGELVRIAYSVGLLLDVDPVTDDEKKTL</sequence>
<keyword evidence="2" id="KW-1185">Reference proteome</keyword>
<organism evidence="1 2">
    <name type="scientific">Loigolactobacillus rennini DSM 20253</name>
    <dbReference type="NCBI Taxonomy" id="1423796"/>
    <lineage>
        <taxon>Bacteria</taxon>
        <taxon>Bacillati</taxon>
        <taxon>Bacillota</taxon>
        <taxon>Bacilli</taxon>
        <taxon>Lactobacillales</taxon>
        <taxon>Lactobacillaceae</taxon>
        <taxon>Loigolactobacillus</taxon>
    </lineage>
</organism>
<gene>
    <name evidence="1" type="ORF">FC24_GL001023</name>
</gene>
<comment type="caution">
    <text evidence="1">The sequence shown here is derived from an EMBL/GenBank/DDBJ whole genome shotgun (WGS) entry which is preliminary data.</text>
</comment>
<accession>A0A0R2DFD1</accession>
<proteinExistence type="predicted"/>
<dbReference type="PATRIC" id="fig|1423796.3.peg.1046"/>